<dbReference type="SUPFAM" id="SSF48452">
    <property type="entry name" value="TPR-like"/>
    <property type="match status" value="1"/>
</dbReference>
<dbReference type="VEuPathDB" id="TriTrypDB:TvY486_0502940"/>
<organism evidence="1">
    <name type="scientific">Trypanosoma vivax (strain Y486)</name>
    <dbReference type="NCBI Taxonomy" id="1055687"/>
    <lineage>
        <taxon>Eukaryota</taxon>
        <taxon>Discoba</taxon>
        <taxon>Euglenozoa</taxon>
        <taxon>Kinetoplastea</taxon>
        <taxon>Metakinetoplastina</taxon>
        <taxon>Trypanosomatida</taxon>
        <taxon>Trypanosomatidae</taxon>
        <taxon>Trypanosoma</taxon>
        <taxon>Duttonella</taxon>
    </lineage>
</organism>
<sequence>MEVMRRCVLPFTPYFGYMHGKVVRRPLVISLVSSQVRKCTSSTLGSSQKSQLFAKEWLGVVDLSAKNINEEMASKVPLFLYFHVANNSDVAAYTRRLVGQVDAANRRLQNNNMGEVYQEFGKDSGLAIKLGLVDCVRNATLTQQFNVEPQMFPIVYFVRNKVYADKMVGIVPEAQIKEAIDAFIEYATQESKNEMEGNSVFQKVKRSDEFDENPMTLLNAAHTRLKNKEIPKARELFQKAYDRAVEETNKACERLGIGREKKMTQEAWERLKREGSYNASPQALCGIAMCAMASKDAVEAQRVVKQIRQEFPYATRDLRDVAEAVVRIELLVIADFDVDKDNYATLLTYDDLTSDPVALYRQRLKLAVAHFVEKRHHKGIEECLRLIRAEPRLLPALKEAGMVPAEMVLGPNAKTPARQVILGIFEALGNSNEHTIKGRELLQSFL</sequence>
<evidence type="ECO:0000313" key="1">
    <source>
        <dbReference type="EMBL" id="CCC48093.1"/>
    </source>
</evidence>
<dbReference type="SUPFAM" id="SSF52833">
    <property type="entry name" value="Thioredoxin-like"/>
    <property type="match status" value="1"/>
</dbReference>
<proteinExistence type="predicted"/>
<dbReference type="AlphaFoldDB" id="G0TVX7"/>
<dbReference type="InterPro" id="IPR011990">
    <property type="entry name" value="TPR-like_helical_dom_sf"/>
</dbReference>
<reference evidence="1" key="1">
    <citation type="journal article" date="2012" name="Proc. Natl. Acad. Sci. U.S.A.">
        <title>Antigenic diversity is generated by distinct evolutionary mechanisms in African trypanosome species.</title>
        <authorList>
            <person name="Jackson A.P."/>
            <person name="Berry A."/>
            <person name="Aslett M."/>
            <person name="Allison H.C."/>
            <person name="Burton P."/>
            <person name="Vavrova-Anderson J."/>
            <person name="Brown R."/>
            <person name="Browne H."/>
            <person name="Corton N."/>
            <person name="Hauser H."/>
            <person name="Gamble J."/>
            <person name="Gilderthorp R."/>
            <person name="Marcello L."/>
            <person name="McQuillan J."/>
            <person name="Otto T.D."/>
            <person name="Quail M.A."/>
            <person name="Sanders M.J."/>
            <person name="van Tonder A."/>
            <person name="Ginger M.L."/>
            <person name="Field M.C."/>
            <person name="Barry J.D."/>
            <person name="Hertz-Fowler C."/>
            <person name="Berriman M."/>
        </authorList>
    </citation>
    <scope>NUCLEOTIDE SEQUENCE</scope>
    <source>
        <strain evidence="1">Y486</strain>
    </source>
</reference>
<name>G0TVX7_TRYVY</name>
<gene>
    <name evidence="1" type="ORF">TVY486_0502940</name>
</gene>
<evidence type="ECO:0008006" key="2">
    <source>
        <dbReference type="Google" id="ProtNLM"/>
    </source>
</evidence>
<dbReference type="InterPro" id="IPR036249">
    <property type="entry name" value="Thioredoxin-like_sf"/>
</dbReference>
<accession>G0TVX7</accession>
<dbReference type="EMBL" id="HE573021">
    <property type="protein sequence ID" value="CCC48093.1"/>
    <property type="molecule type" value="Genomic_DNA"/>
</dbReference>
<dbReference type="Gene3D" id="1.25.40.10">
    <property type="entry name" value="Tetratricopeptide repeat domain"/>
    <property type="match status" value="2"/>
</dbReference>
<protein>
    <recommendedName>
        <fullName evidence="2">Thioredoxin domain-containing protein</fullName>
    </recommendedName>
</protein>